<evidence type="ECO:0000256" key="5">
    <source>
        <dbReference type="ARBA" id="ARBA00022801"/>
    </source>
</evidence>
<accession>A0A178MRL2</accession>
<dbReference type="InterPro" id="IPR017540">
    <property type="entry name" value="Exosortase-1"/>
</dbReference>
<gene>
    <name evidence="10" type="ORF">A6A05_01545</name>
</gene>
<feature type="transmembrane region" description="Helical" evidence="8">
    <location>
        <begin position="236"/>
        <end position="254"/>
    </location>
</feature>
<feature type="transmembrane region" description="Helical" evidence="8">
    <location>
        <begin position="57"/>
        <end position="77"/>
    </location>
</feature>
<feature type="transmembrane region" description="Helical" evidence="8">
    <location>
        <begin position="196"/>
        <end position="224"/>
    </location>
</feature>
<evidence type="ECO:0000256" key="8">
    <source>
        <dbReference type="SAM" id="Phobius"/>
    </source>
</evidence>
<dbReference type="EMBL" id="LWQU01000130">
    <property type="protein sequence ID" value="OAN51573.1"/>
    <property type="molecule type" value="Genomic_DNA"/>
</dbReference>
<sequence>MCLVFLLIVVLFRGDVRAAVGLWLSSSAYSHGLLILPVFAFMLWAKRAELRGFSPRPTLWGGAIILAFGGVWVLSTLSGVAEAAQFAIVGMIQGVLLTQLGWRLYGLLLLPFGYLWLLVPSGEFLVPMLQSFTAHAAARLLELVGIDNFLDGLTIEVASGTYLVAPGCAGLNFVLAALATALAYAELVYRTWGRRLAFVLGMVVLAVAGNALRVFLIIAIAHLIEDVGNIADDHILYGWAFFSVLLLGGMALGVRWRQDHGPGKIPPRERSAPRAAILSATAVAAVLVILAPALVWVMWSAEARAALALPVLSCGVLGKLAADPEWSADVAEVDSLAAIDCGGNGHRIHFVMAALDRPVRRGKLVGVERWVGAGDGWTRIARQVAAEPIGGLQVPVQKDLEANGHRRRVIWSLFWTGDGWHRPGWPVALADLKAELAGHRHAVLVMAATSADSGEAAAAEALHDFLSGQSAAFDTLSGRGR</sequence>
<reference evidence="10 11" key="1">
    <citation type="submission" date="2016-04" db="EMBL/GenBank/DDBJ databases">
        <title>Draft genome sequence of freshwater magnetotactic bacteria Magnetospirillum marisnigri SP-1 and Magnetospirillum moscoviense BB-1.</title>
        <authorList>
            <person name="Koziaeva V."/>
            <person name="Dziuba M.V."/>
            <person name="Ivanov T.M."/>
            <person name="Kuznetsov B."/>
            <person name="Grouzdev D.S."/>
        </authorList>
    </citation>
    <scope>NUCLEOTIDE SEQUENCE [LARGE SCALE GENOMIC DNA]</scope>
    <source>
        <strain evidence="10 11">BB-1</strain>
    </source>
</reference>
<evidence type="ECO:0000259" key="9">
    <source>
        <dbReference type="Pfam" id="PF11984"/>
    </source>
</evidence>
<keyword evidence="5" id="KW-0378">Hydrolase</keyword>
<protein>
    <recommendedName>
        <fullName evidence="9">Methanolan biosynthesis EpsI domain-containing protein</fullName>
    </recommendedName>
</protein>
<feature type="domain" description="Methanolan biosynthesis EpsI" evidence="9">
    <location>
        <begin position="285"/>
        <end position="469"/>
    </location>
</feature>
<feature type="transmembrane region" description="Helical" evidence="8">
    <location>
        <begin position="161"/>
        <end position="184"/>
    </location>
</feature>
<comment type="subcellular location">
    <subcellularLocation>
        <location evidence="1">Cell membrane</location>
        <topology evidence="1">Multi-pass membrane protein</topology>
    </subcellularLocation>
</comment>
<dbReference type="Pfam" id="PF11984">
    <property type="entry name" value="DUF3485"/>
    <property type="match status" value="1"/>
</dbReference>
<dbReference type="GO" id="GO:0005886">
    <property type="term" value="C:plasma membrane"/>
    <property type="evidence" value="ECO:0007669"/>
    <property type="project" value="UniProtKB-SubCell"/>
</dbReference>
<evidence type="ECO:0000313" key="10">
    <source>
        <dbReference type="EMBL" id="OAN51573.1"/>
    </source>
</evidence>
<dbReference type="GO" id="GO:0006508">
    <property type="term" value="P:proteolysis"/>
    <property type="evidence" value="ECO:0007669"/>
    <property type="project" value="UniProtKB-KW"/>
</dbReference>
<dbReference type="Proteomes" id="UP000078543">
    <property type="component" value="Unassembled WGS sequence"/>
</dbReference>
<dbReference type="NCBIfam" id="TIGR03109">
    <property type="entry name" value="exosort_XrtA"/>
    <property type="match status" value="1"/>
</dbReference>
<dbReference type="Pfam" id="PF09721">
    <property type="entry name" value="Exosortase_EpsH"/>
    <property type="match status" value="1"/>
</dbReference>
<evidence type="ECO:0000256" key="7">
    <source>
        <dbReference type="ARBA" id="ARBA00023136"/>
    </source>
</evidence>
<proteinExistence type="predicted"/>
<dbReference type="NCBIfam" id="TIGR04178">
    <property type="entry name" value="exo_archaeo"/>
    <property type="match status" value="1"/>
</dbReference>
<dbReference type="InterPro" id="IPR013426">
    <property type="entry name" value="EpsH-like"/>
</dbReference>
<evidence type="ECO:0000256" key="6">
    <source>
        <dbReference type="ARBA" id="ARBA00022989"/>
    </source>
</evidence>
<keyword evidence="4 8" id="KW-0812">Transmembrane</keyword>
<feature type="transmembrane region" description="Helical" evidence="8">
    <location>
        <begin position="275"/>
        <end position="299"/>
    </location>
</feature>
<dbReference type="STRING" id="1437059.A6A05_01545"/>
<keyword evidence="3" id="KW-0645">Protease</keyword>
<dbReference type="GO" id="GO:0008233">
    <property type="term" value="F:peptidase activity"/>
    <property type="evidence" value="ECO:0007669"/>
    <property type="project" value="UniProtKB-KW"/>
</dbReference>
<keyword evidence="6 8" id="KW-1133">Transmembrane helix</keyword>
<dbReference type="InterPro" id="IPR026392">
    <property type="entry name" value="Exo/Archaeosortase_dom"/>
</dbReference>
<keyword evidence="7 8" id="KW-0472">Membrane</keyword>
<dbReference type="NCBIfam" id="TIGR02602">
    <property type="entry name" value="8TM_EpsH"/>
    <property type="match status" value="1"/>
</dbReference>
<dbReference type="InterPro" id="IPR014263">
    <property type="entry name" value="Methanolan_biosynth_EpsI"/>
</dbReference>
<dbReference type="InterPro" id="IPR019127">
    <property type="entry name" value="Exosortase"/>
</dbReference>
<evidence type="ECO:0000256" key="4">
    <source>
        <dbReference type="ARBA" id="ARBA00022692"/>
    </source>
</evidence>
<feature type="transmembrane region" description="Helical" evidence="8">
    <location>
        <begin position="28"/>
        <end position="45"/>
    </location>
</feature>
<keyword evidence="11" id="KW-1185">Reference proteome</keyword>
<dbReference type="RefSeq" id="WP_068499486.1">
    <property type="nucleotide sequence ID" value="NZ_LWQU01000130.1"/>
</dbReference>
<comment type="caution">
    <text evidence="10">The sequence shown here is derived from an EMBL/GenBank/DDBJ whole genome shotgun (WGS) entry which is preliminary data.</text>
</comment>
<organism evidence="10 11">
    <name type="scientific">Magnetospirillum moscoviense</name>
    <dbReference type="NCBI Taxonomy" id="1437059"/>
    <lineage>
        <taxon>Bacteria</taxon>
        <taxon>Pseudomonadati</taxon>
        <taxon>Pseudomonadota</taxon>
        <taxon>Alphaproteobacteria</taxon>
        <taxon>Rhodospirillales</taxon>
        <taxon>Rhodospirillaceae</taxon>
        <taxon>Magnetospirillum</taxon>
    </lineage>
</organism>
<name>A0A178MRL2_9PROT</name>
<dbReference type="AlphaFoldDB" id="A0A178MRL2"/>
<evidence type="ECO:0000256" key="3">
    <source>
        <dbReference type="ARBA" id="ARBA00022670"/>
    </source>
</evidence>
<keyword evidence="2" id="KW-1003">Cell membrane</keyword>
<evidence type="ECO:0000256" key="1">
    <source>
        <dbReference type="ARBA" id="ARBA00004651"/>
    </source>
</evidence>
<evidence type="ECO:0000313" key="11">
    <source>
        <dbReference type="Proteomes" id="UP000078543"/>
    </source>
</evidence>
<evidence type="ECO:0000256" key="2">
    <source>
        <dbReference type="ARBA" id="ARBA00022475"/>
    </source>
</evidence>